<keyword evidence="4" id="KW-1015">Disulfide bond</keyword>
<keyword evidence="9" id="KW-1185">Reference proteome</keyword>
<feature type="domain" description="Peptidase S1" evidence="7">
    <location>
        <begin position="34"/>
        <end position="265"/>
    </location>
</feature>
<evidence type="ECO:0000256" key="2">
    <source>
        <dbReference type="ARBA" id="ARBA00022801"/>
    </source>
</evidence>
<dbReference type="InterPro" id="IPR009003">
    <property type="entry name" value="Peptidase_S1_PA"/>
</dbReference>
<evidence type="ECO:0000256" key="1">
    <source>
        <dbReference type="ARBA" id="ARBA00022670"/>
    </source>
</evidence>
<feature type="signal peptide" evidence="6">
    <location>
        <begin position="1"/>
        <end position="18"/>
    </location>
</feature>
<comment type="similarity">
    <text evidence="5">Belongs to the peptidase S1 family. CLIP subfamily.</text>
</comment>
<dbReference type="InterPro" id="IPR043504">
    <property type="entry name" value="Peptidase_S1_PA_chymotrypsin"/>
</dbReference>
<keyword evidence="1" id="KW-0645">Protease</keyword>
<dbReference type="PANTHER" id="PTHR24276">
    <property type="entry name" value="POLYSERASE-RELATED"/>
    <property type="match status" value="1"/>
</dbReference>
<reference evidence="8 9" key="1">
    <citation type="submission" date="2024-05" db="EMBL/GenBank/DDBJ databases">
        <title>Culex pipiens pipiens assembly and annotation.</title>
        <authorList>
            <person name="Alout H."/>
            <person name="Durand T."/>
        </authorList>
    </citation>
    <scope>NUCLEOTIDE SEQUENCE [LARGE SCALE GENOMIC DNA]</scope>
    <source>
        <strain evidence="8">HA-2024</strain>
        <tissue evidence="8">Whole body</tissue>
    </source>
</reference>
<evidence type="ECO:0000256" key="6">
    <source>
        <dbReference type="SAM" id="SignalP"/>
    </source>
</evidence>
<dbReference type="Proteomes" id="UP001562425">
    <property type="component" value="Unassembled WGS sequence"/>
</dbReference>
<dbReference type="PANTHER" id="PTHR24276:SF91">
    <property type="entry name" value="AT26814P-RELATED"/>
    <property type="match status" value="1"/>
</dbReference>
<dbReference type="PROSITE" id="PS50240">
    <property type="entry name" value="TRYPSIN_DOM"/>
    <property type="match status" value="1"/>
</dbReference>
<accession>A0ABD1D3G1</accession>
<keyword evidence="6" id="KW-0732">Signal</keyword>
<evidence type="ECO:0000256" key="5">
    <source>
        <dbReference type="ARBA" id="ARBA00024195"/>
    </source>
</evidence>
<comment type="caution">
    <text evidence="8">The sequence shown here is derived from an EMBL/GenBank/DDBJ whole genome shotgun (WGS) entry which is preliminary data.</text>
</comment>
<dbReference type="EMBL" id="JBEHCU010007838">
    <property type="protein sequence ID" value="KAL1391562.1"/>
    <property type="molecule type" value="Genomic_DNA"/>
</dbReference>
<dbReference type="InterPro" id="IPR050430">
    <property type="entry name" value="Peptidase_S1"/>
</dbReference>
<dbReference type="GO" id="GO:0008236">
    <property type="term" value="F:serine-type peptidase activity"/>
    <property type="evidence" value="ECO:0007669"/>
    <property type="project" value="UniProtKB-KW"/>
</dbReference>
<protein>
    <recommendedName>
        <fullName evidence="7">Peptidase S1 domain-containing protein</fullName>
    </recommendedName>
</protein>
<evidence type="ECO:0000313" key="8">
    <source>
        <dbReference type="EMBL" id="KAL1391562.1"/>
    </source>
</evidence>
<dbReference type="CDD" id="cd00190">
    <property type="entry name" value="Tryp_SPc"/>
    <property type="match status" value="1"/>
</dbReference>
<keyword evidence="3" id="KW-0720">Serine protease</keyword>
<dbReference type="Gene3D" id="2.40.10.10">
    <property type="entry name" value="Trypsin-like serine proteases"/>
    <property type="match status" value="1"/>
</dbReference>
<proteinExistence type="inferred from homology"/>
<evidence type="ECO:0000256" key="3">
    <source>
        <dbReference type="ARBA" id="ARBA00022825"/>
    </source>
</evidence>
<sequence>MKSTLAVLLLVFAVASHGYQLPGDDEYDPFEPFISGGANAVLGQFPSVVAVGVPAPPNNAFCGGVILNVNHVLTAARCMLTAQNTLHFPNQVGILAGMLQLNFAAARIPAAAIYVHPAYNPFTFENNIAVIRTAQNFFPPEVALPNVAFAQLALDIPFDGEGCQVAGWNNATASPIQQFINVPVLNRDTCNGLAVHLGRIRESMICVGVTAANPSVCASNAGTPLFCNGRVAGILSTGFGCGTANNPGVYSQIRFFQGWIEQQFQRQDIPQGGTSPIPIW</sequence>
<evidence type="ECO:0000313" key="9">
    <source>
        <dbReference type="Proteomes" id="UP001562425"/>
    </source>
</evidence>
<evidence type="ECO:0000256" key="4">
    <source>
        <dbReference type="ARBA" id="ARBA00023157"/>
    </source>
</evidence>
<evidence type="ECO:0000259" key="7">
    <source>
        <dbReference type="PROSITE" id="PS50240"/>
    </source>
</evidence>
<dbReference type="AlphaFoldDB" id="A0ABD1D3G1"/>
<dbReference type="GO" id="GO:0006508">
    <property type="term" value="P:proteolysis"/>
    <property type="evidence" value="ECO:0007669"/>
    <property type="project" value="UniProtKB-KW"/>
</dbReference>
<name>A0ABD1D3G1_CULPP</name>
<feature type="chain" id="PRO_5044846062" description="Peptidase S1 domain-containing protein" evidence="6">
    <location>
        <begin position="19"/>
        <end position="280"/>
    </location>
</feature>
<dbReference type="SUPFAM" id="SSF50494">
    <property type="entry name" value="Trypsin-like serine proteases"/>
    <property type="match status" value="1"/>
</dbReference>
<organism evidence="8 9">
    <name type="scientific">Culex pipiens pipiens</name>
    <name type="common">Northern house mosquito</name>
    <dbReference type="NCBI Taxonomy" id="38569"/>
    <lineage>
        <taxon>Eukaryota</taxon>
        <taxon>Metazoa</taxon>
        <taxon>Ecdysozoa</taxon>
        <taxon>Arthropoda</taxon>
        <taxon>Hexapoda</taxon>
        <taxon>Insecta</taxon>
        <taxon>Pterygota</taxon>
        <taxon>Neoptera</taxon>
        <taxon>Endopterygota</taxon>
        <taxon>Diptera</taxon>
        <taxon>Nematocera</taxon>
        <taxon>Culicoidea</taxon>
        <taxon>Culicidae</taxon>
        <taxon>Culicinae</taxon>
        <taxon>Culicini</taxon>
        <taxon>Culex</taxon>
        <taxon>Culex</taxon>
    </lineage>
</organism>
<keyword evidence="2" id="KW-0378">Hydrolase</keyword>
<gene>
    <name evidence="8" type="ORF">pipiens_003140</name>
</gene>
<dbReference type="InterPro" id="IPR001254">
    <property type="entry name" value="Trypsin_dom"/>
</dbReference>
<dbReference type="Pfam" id="PF00089">
    <property type="entry name" value="Trypsin"/>
    <property type="match status" value="1"/>
</dbReference>
<dbReference type="SMART" id="SM00020">
    <property type="entry name" value="Tryp_SPc"/>
    <property type="match status" value="1"/>
</dbReference>